<sequence length="134" mass="12377">MSPKTRRVARTALLIAAAGVVPLMGAASAHAADNPLGGLGGLNGLTAPDPSTVTDQLPGATNAVGHSAESAGKTVDNALPAATEATQAAPAGQPAAAAPAAGTPVEAPAHVQSPIGAPAAATSALGGLGGLGGL</sequence>
<keyword evidence="2" id="KW-0732">Signal</keyword>
<organism evidence="3 4">
    <name type="scientific">Yinghuangia aomiensis</name>
    <dbReference type="NCBI Taxonomy" id="676205"/>
    <lineage>
        <taxon>Bacteria</taxon>
        <taxon>Bacillati</taxon>
        <taxon>Actinomycetota</taxon>
        <taxon>Actinomycetes</taxon>
        <taxon>Kitasatosporales</taxon>
        <taxon>Streptomycetaceae</taxon>
        <taxon>Yinghuangia</taxon>
    </lineage>
</organism>
<gene>
    <name evidence="3" type="ORF">GCM10023205_66650</name>
</gene>
<proteinExistence type="predicted"/>
<evidence type="ECO:0000313" key="4">
    <source>
        <dbReference type="Proteomes" id="UP001500466"/>
    </source>
</evidence>
<evidence type="ECO:0008006" key="5">
    <source>
        <dbReference type="Google" id="ProtNLM"/>
    </source>
</evidence>
<evidence type="ECO:0000256" key="2">
    <source>
        <dbReference type="SAM" id="SignalP"/>
    </source>
</evidence>
<evidence type="ECO:0000313" key="3">
    <source>
        <dbReference type="EMBL" id="GAA4986702.1"/>
    </source>
</evidence>
<reference evidence="4" key="1">
    <citation type="journal article" date="2019" name="Int. J. Syst. Evol. Microbiol.">
        <title>The Global Catalogue of Microorganisms (GCM) 10K type strain sequencing project: providing services to taxonomists for standard genome sequencing and annotation.</title>
        <authorList>
            <consortium name="The Broad Institute Genomics Platform"/>
            <consortium name="The Broad Institute Genome Sequencing Center for Infectious Disease"/>
            <person name="Wu L."/>
            <person name="Ma J."/>
        </authorList>
    </citation>
    <scope>NUCLEOTIDE SEQUENCE [LARGE SCALE GENOMIC DNA]</scope>
    <source>
        <strain evidence="4">JCM 17986</strain>
    </source>
</reference>
<feature type="signal peptide" evidence="2">
    <location>
        <begin position="1"/>
        <end position="31"/>
    </location>
</feature>
<dbReference type="Proteomes" id="UP001500466">
    <property type="component" value="Unassembled WGS sequence"/>
</dbReference>
<dbReference type="RefSeq" id="WP_345679505.1">
    <property type="nucleotide sequence ID" value="NZ_BAABHS010000032.1"/>
</dbReference>
<accession>A0ABP9I348</accession>
<feature type="chain" id="PRO_5045235467" description="ATP-binding protein" evidence="2">
    <location>
        <begin position="32"/>
        <end position="134"/>
    </location>
</feature>
<feature type="region of interest" description="Disordered" evidence="1">
    <location>
        <begin position="84"/>
        <end position="109"/>
    </location>
</feature>
<comment type="caution">
    <text evidence="3">The sequence shown here is derived from an EMBL/GenBank/DDBJ whole genome shotgun (WGS) entry which is preliminary data.</text>
</comment>
<name>A0ABP9I348_9ACTN</name>
<evidence type="ECO:0000256" key="1">
    <source>
        <dbReference type="SAM" id="MobiDB-lite"/>
    </source>
</evidence>
<dbReference type="EMBL" id="BAABHS010000032">
    <property type="protein sequence ID" value="GAA4986702.1"/>
    <property type="molecule type" value="Genomic_DNA"/>
</dbReference>
<feature type="region of interest" description="Disordered" evidence="1">
    <location>
        <begin position="36"/>
        <end position="71"/>
    </location>
</feature>
<protein>
    <recommendedName>
        <fullName evidence="5">ATP-binding protein</fullName>
    </recommendedName>
</protein>
<keyword evidence="4" id="KW-1185">Reference proteome</keyword>